<feature type="compositionally biased region" description="Basic and acidic residues" evidence="1">
    <location>
        <begin position="108"/>
        <end position="123"/>
    </location>
</feature>
<dbReference type="Proteomes" id="UP000235943">
    <property type="component" value="Unassembled WGS sequence"/>
</dbReference>
<keyword evidence="3" id="KW-1185">Reference proteome</keyword>
<proteinExistence type="predicted"/>
<dbReference type="EMBL" id="POUC01000728">
    <property type="protein sequence ID" value="PNG16397.1"/>
    <property type="molecule type" value="Genomic_DNA"/>
</dbReference>
<feature type="compositionally biased region" description="Basic residues" evidence="1">
    <location>
        <begin position="28"/>
        <end position="40"/>
    </location>
</feature>
<dbReference type="AlphaFoldDB" id="A0A2N8TBJ5"/>
<feature type="region of interest" description="Disordered" evidence="1">
    <location>
        <begin position="1"/>
        <end position="60"/>
    </location>
</feature>
<evidence type="ECO:0000313" key="2">
    <source>
        <dbReference type="EMBL" id="PNG16397.1"/>
    </source>
</evidence>
<sequence length="123" mass="13156">MYKGQVRVTSSDMVGPSSRWRTAGARVGHARRAARRRGRAARPLSGGRVSSSLARSAADTHRVRAPFAPVRGTHAAVPWVVRARGNGGQVPWTGRAGRGSLAAGLLERPARERGGLGDARQWR</sequence>
<reference evidence="2 3" key="1">
    <citation type="submission" date="2018-01" db="EMBL/GenBank/DDBJ databases">
        <title>Draft genome sequence of Streptomyces sp. 13K301.</title>
        <authorList>
            <person name="Sahin N."/>
            <person name="Saygin H."/>
            <person name="Ay H."/>
        </authorList>
    </citation>
    <scope>NUCLEOTIDE SEQUENCE [LARGE SCALE GENOMIC DNA]</scope>
    <source>
        <strain evidence="2 3">13K301</strain>
    </source>
</reference>
<feature type="region of interest" description="Disordered" evidence="1">
    <location>
        <begin position="103"/>
        <end position="123"/>
    </location>
</feature>
<organism evidence="2 3">
    <name type="scientific">Streptomyces cahuitamycinicus</name>
    <dbReference type="NCBI Taxonomy" id="2070367"/>
    <lineage>
        <taxon>Bacteria</taxon>
        <taxon>Bacillati</taxon>
        <taxon>Actinomycetota</taxon>
        <taxon>Actinomycetes</taxon>
        <taxon>Kitasatosporales</taxon>
        <taxon>Streptomycetaceae</taxon>
        <taxon>Streptomyces</taxon>
    </lineage>
</organism>
<comment type="caution">
    <text evidence="2">The sequence shown here is derived from an EMBL/GenBank/DDBJ whole genome shotgun (WGS) entry which is preliminary data.</text>
</comment>
<evidence type="ECO:0000256" key="1">
    <source>
        <dbReference type="SAM" id="MobiDB-lite"/>
    </source>
</evidence>
<name>A0A2N8TBJ5_9ACTN</name>
<gene>
    <name evidence="2" type="ORF">C1J00_42155</name>
</gene>
<protein>
    <submittedName>
        <fullName evidence="2">Uncharacterized protein</fullName>
    </submittedName>
</protein>
<evidence type="ECO:0000313" key="3">
    <source>
        <dbReference type="Proteomes" id="UP000235943"/>
    </source>
</evidence>
<accession>A0A2N8TBJ5</accession>